<organism evidence="1 2">
    <name type="scientific">Stella humosa</name>
    <dbReference type="NCBI Taxonomy" id="94"/>
    <lineage>
        <taxon>Bacteria</taxon>
        <taxon>Pseudomonadati</taxon>
        <taxon>Pseudomonadota</taxon>
        <taxon>Alphaproteobacteria</taxon>
        <taxon>Rhodospirillales</taxon>
        <taxon>Stellaceae</taxon>
        <taxon>Stella</taxon>
    </lineage>
</organism>
<dbReference type="Proteomes" id="UP000278222">
    <property type="component" value="Unassembled WGS sequence"/>
</dbReference>
<evidence type="ECO:0000313" key="1">
    <source>
        <dbReference type="EMBL" id="ROP90548.1"/>
    </source>
</evidence>
<dbReference type="EMBL" id="RJKX01000014">
    <property type="protein sequence ID" value="ROP90548.1"/>
    <property type="molecule type" value="Genomic_DNA"/>
</dbReference>
<comment type="caution">
    <text evidence="1">The sequence shown here is derived from an EMBL/GenBank/DDBJ whole genome shotgun (WGS) entry which is preliminary data.</text>
</comment>
<accession>A0A3N1LI94</accession>
<gene>
    <name evidence="1" type="ORF">EDC65_2398</name>
</gene>
<sequence length="104" mass="11025">MAVKVLLVLSLFTAAGDPMFAPALTEHASMTACQANAKAAVEALATIQGEKAMPALLKGGKAVAVEDERGVWVIRYDRQLRTDAERGEAAVSRMVRAVCRPVEG</sequence>
<dbReference type="RefSeq" id="WP_123689960.1">
    <property type="nucleotide sequence ID" value="NZ_AP019700.1"/>
</dbReference>
<proteinExistence type="predicted"/>
<dbReference type="AlphaFoldDB" id="A0A3N1LI94"/>
<evidence type="ECO:0000313" key="2">
    <source>
        <dbReference type="Proteomes" id="UP000278222"/>
    </source>
</evidence>
<name>A0A3N1LI94_9PROT</name>
<keyword evidence="2" id="KW-1185">Reference proteome</keyword>
<reference evidence="1 2" key="1">
    <citation type="submission" date="2018-11" db="EMBL/GenBank/DDBJ databases">
        <title>Genomic Encyclopedia of Type Strains, Phase IV (KMG-IV): sequencing the most valuable type-strain genomes for metagenomic binning, comparative biology and taxonomic classification.</title>
        <authorList>
            <person name="Goeker M."/>
        </authorList>
    </citation>
    <scope>NUCLEOTIDE SEQUENCE [LARGE SCALE GENOMIC DNA]</scope>
    <source>
        <strain evidence="1 2">DSM 5900</strain>
    </source>
</reference>
<protein>
    <submittedName>
        <fullName evidence="1">Uncharacterized protein</fullName>
    </submittedName>
</protein>